<dbReference type="AlphaFoldDB" id="A0A9D1SS25"/>
<dbReference type="Gene3D" id="3.40.50.720">
    <property type="entry name" value="NAD(P)-binding Rossmann-like Domain"/>
    <property type="match status" value="1"/>
</dbReference>
<dbReference type="InterPro" id="IPR013445">
    <property type="entry name" value="CDP_4_6_deHydtase"/>
</dbReference>
<dbReference type="InterPro" id="IPR016040">
    <property type="entry name" value="NAD(P)-bd_dom"/>
</dbReference>
<feature type="domain" description="NAD(P)-binding" evidence="1">
    <location>
        <begin position="11"/>
        <end position="321"/>
    </location>
</feature>
<proteinExistence type="predicted"/>
<evidence type="ECO:0000313" key="2">
    <source>
        <dbReference type="EMBL" id="HIU92741.1"/>
    </source>
</evidence>
<evidence type="ECO:0000313" key="3">
    <source>
        <dbReference type="Proteomes" id="UP000886748"/>
    </source>
</evidence>
<comment type="caution">
    <text evidence="2">The sequence shown here is derived from an EMBL/GenBank/DDBJ whole genome shotgun (WGS) entry which is preliminary data.</text>
</comment>
<dbReference type="PANTHER" id="PTHR43000">
    <property type="entry name" value="DTDP-D-GLUCOSE 4,6-DEHYDRATASE-RELATED"/>
    <property type="match status" value="1"/>
</dbReference>
<protein>
    <submittedName>
        <fullName evidence="2">CDP-glucose 4,6-dehydratase</fullName>
        <ecNumber evidence="2">4.2.1.45</ecNumber>
    </submittedName>
</protein>
<dbReference type="Proteomes" id="UP000886748">
    <property type="component" value="Unassembled WGS sequence"/>
</dbReference>
<dbReference type="SUPFAM" id="SSF51735">
    <property type="entry name" value="NAD(P)-binding Rossmann-fold domains"/>
    <property type="match status" value="1"/>
</dbReference>
<accession>A0A9D1SS25</accession>
<organism evidence="2 3">
    <name type="scientific">Candidatus Limenecus avicola</name>
    <dbReference type="NCBI Taxonomy" id="2840847"/>
    <lineage>
        <taxon>Bacteria</taxon>
        <taxon>Bacillati</taxon>
        <taxon>Bacillota</taxon>
        <taxon>Clostridia</taxon>
        <taxon>Eubacteriales</taxon>
        <taxon>Clostridiaceae</taxon>
        <taxon>Clostridiaceae incertae sedis</taxon>
        <taxon>Candidatus Limenecus</taxon>
    </lineage>
</organism>
<reference evidence="2" key="1">
    <citation type="submission" date="2020-10" db="EMBL/GenBank/DDBJ databases">
        <authorList>
            <person name="Gilroy R."/>
        </authorList>
    </citation>
    <scope>NUCLEOTIDE SEQUENCE</scope>
    <source>
        <strain evidence="2">CHK154-7741</strain>
    </source>
</reference>
<dbReference type="Gene3D" id="3.90.25.10">
    <property type="entry name" value="UDP-galactose 4-epimerase, domain 1"/>
    <property type="match status" value="1"/>
</dbReference>
<dbReference type="NCBIfam" id="TIGR02622">
    <property type="entry name" value="CDP_4_6_dhtase"/>
    <property type="match status" value="1"/>
</dbReference>
<dbReference type="CDD" id="cd05252">
    <property type="entry name" value="CDP_GD_SDR_e"/>
    <property type="match status" value="1"/>
</dbReference>
<dbReference type="InterPro" id="IPR036291">
    <property type="entry name" value="NAD(P)-bd_dom_sf"/>
</dbReference>
<reference evidence="2" key="2">
    <citation type="journal article" date="2021" name="PeerJ">
        <title>Extensive microbial diversity within the chicken gut microbiome revealed by metagenomics and culture.</title>
        <authorList>
            <person name="Gilroy R."/>
            <person name="Ravi A."/>
            <person name="Getino M."/>
            <person name="Pursley I."/>
            <person name="Horton D.L."/>
            <person name="Alikhan N.F."/>
            <person name="Baker D."/>
            <person name="Gharbi K."/>
            <person name="Hall N."/>
            <person name="Watson M."/>
            <person name="Adriaenssens E.M."/>
            <person name="Foster-Nyarko E."/>
            <person name="Jarju S."/>
            <person name="Secka A."/>
            <person name="Antonio M."/>
            <person name="Oren A."/>
            <person name="Chaudhuri R.R."/>
            <person name="La Ragione R."/>
            <person name="Hildebrand F."/>
            <person name="Pallen M.J."/>
        </authorList>
    </citation>
    <scope>NUCLEOTIDE SEQUENCE</scope>
    <source>
        <strain evidence="2">CHK154-7741</strain>
    </source>
</reference>
<sequence length="352" mass="39856">MFEFYKDKKVFVTGHTGFKGSWLCTWLLKCKANVAGFALAPDTEPSLFDILNLENKMHSFTGDITNTVELEEAMCSFAPEIVFHLAAQPLVRRSYFEPVLTYQTNVMGTLNVLEAAKKCKTVKAFVNVTTDKCYENKETHQAYKESDPLGGYDMYSSSKACVEILSSSYRRSFLQGDTDFAMATARAGNVIGGGDWAQDRIIPDCINALKNGQEIEIRNPDAVRPWQHVLEPLAGYLNLAKKLYFNGKEYADAYNFGPDKNSVLTVAELVKKVIDIWGTGSFRINKKDNLHEATLLMLDNSKARAQLHWQPVFTADEAVSKTVRWYKHFYENHNIFDFTVAQIQDYEKAVRG</sequence>
<gene>
    <name evidence="2" type="primary">rfbG</name>
    <name evidence="2" type="ORF">IAD26_06365</name>
</gene>
<dbReference type="EC" id="4.2.1.45" evidence="2"/>
<dbReference type="Pfam" id="PF16363">
    <property type="entry name" value="GDP_Man_Dehyd"/>
    <property type="match status" value="1"/>
</dbReference>
<dbReference type="GO" id="GO:0047733">
    <property type="term" value="F:CDP-glucose 4,6-dehydratase activity"/>
    <property type="evidence" value="ECO:0007669"/>
    <property type="project" value="UniProtKB-EC"/>
</dbReference>
<dbReference type="EMBL" id="DVOD01000047">
    <property type="protein sequence ID" value="HIU92741.1"/>
    <property type="molecule type" value="Genomic_DNA"/>
</dbReference>
<evidence type="ECO:0000259" key="1">
    <source>
        <dbReference type="Pfam" id="PF16363"/>
    </source>
</evidence>
<keyword evidence="2" id="KW-0456">Lyase</keyword>
<name>A0A9D1SS25_9CLOT</name>